<gene>
    <name evidence="1" type="ORF">Maq22A_1p37745</name>
</gene>
<reference evidence="1 2" key="1">
    <citation type="journal article" date="2015" name="Genome Announc.">
        <title>Complete Genome Sequence of Methylobacterium aquaticum Strain 22A, Isolated from Racomitrium japonicum Moss.</title>
        <authorList>
            <person name="Tani A."/>
            <person name="Ogura Y."/>
            <person name="Hayashi T."/>
            <person name="Kimbara K."/>
        </authorList>
    </citation>
    <scope>NUCLEOTIDE SEQUENCE [LARGE SCALE GENOMIC DNA]</scope>
    <source>
        <strain evidence="1 2">MA-22A</strain>
        <plasmid evidence="2">Plasmid pMaq22A_1p DNA</plasmid>
    </source>
</reference>
<dbReference type="PATRIC" id="fig|270351.10.peg.6823"/>
<name>A0A0C6FRR2_9HYPH</name>
<keyword evidence="1" id="KW-0614">Plasmid</keyword>
<dbReference type="AlphaFoldDB" id="A0A0C6FRR2"/>
<accession>A0A0C6FRR2</accession>
<organism evidence="1 2">
    <name type="scientific">Methylobacterium aquaticum</name>
    <dbReference type="NCBI Taxonomy" id="270351"/>
    <lineage>
        <taxon>Bacteria</taxon>
        <taxon>Pseudomonadati</taxon>
        <taxon>Pseudomonadota</taxon>
        <taxon>Alphaproteobacteria</taxon>
        <taxon>Hyphomicrobiales</taxon>
        <taxon>Methylobacteriaceae</taxon>
        <taxon>Methylobacterium</taxon>
    </lineage>
</organism>
<evidence type="ECO:0000313" key="2">
    <source>
        <dbReference type="Proteomes" id="UP000061432"/>
    </source>
</evidence>
<dbReference type="Proteomes" id="UP000061432">
    <property type="component" value="Plasmid pMaq22A_1p"/>
</dbReference>
<dbReference type="EMBL" id="AP014705">
    <property type="protein sequence ID" value="BAQ49722.1"/>
    <property type="molecule type" value="Genomic_DNA"/>
</dbReference>
<dbReference type="KEGG" id="maqu:Maq22A_1p37745"/>
<reference evidence="2" key="2">
    <citation type="submission" date="2015-01" db="EMBL/GenBank/DDBJ databases">
        <title>Complete genome sequence of Methylobacterium aquaticum strain 22A.</title>
        <authorList>
            <person name="Tani A."/>
            <person name="Ogura Y."/>
            <person name="Hayashi T."/>
        </authorList>
    </citation>
    <scope>NUCLEOTIDE SEQUENCE [LARGE SCALE GENOMIC DNA]</scope>
    <source>
        <strain evidence="2">MA-22A</strain>
        <plasmid evidence="2">Plasmid pMaq22A_1p DNA</plasmid>
    </source>
</reference>
<sequence length="110" mass="12860">MKNMITDKIFPMMDEMLKSLPFEVDHKKFLDGDFGDLNEYDLKLGDIMGHISVWSSGMIFYGFIDSSKDENYEIIQEKFLDATDMSDSELIYNLKDVLNSRLFRLNNVNL</sequence>
<dbReference type="RefSeq" id="WP_145984761.1">
    <property type="nucleotide sequence ID" value="NZ_AP014705.1"/>
</dbReference>
<evidence type="ECO:0000313" key="1">
    <source>
        <dbReference type="EMBL" id="BAQ49722.1"/>
    </source>
</evidence>
<protein>
    <submittedName>
        <fullName evidence="1">Uncharacterized protein</fullName>
    </submittedName>
</protein>
<proteinExistence type="predicted"/>
<geneLocation type="plasmid" evidence="2">
    <name>pMaq22A_1p DNA</name>
</geneLocation>